<proteinExistence type="predicted"/>
<evidence type="ECO:0000313" key="5">
    <source>
        <dbReference type="Proteomes" id="UP001148932"/>
    </source>
</evidence>
<comment type="caution">
    <text evidence="4">The sequence shown here is derived from an EMBL/GenBank/DDBJ whole genome shotgun (WGS) entry which is preliminary data.</text>
</comment>
<dbReference type="PANTHER" id="PTHR30204:SF90">
    <property type="entry name" value="HTH-TYPE TRANSCRIPTIONAL ACTIVATOR MTA"/>
    <property type="match status" value="1"/>
</dbReference>
<dbReference type="RefSeq" id="WP_274113162.1">
    <property type="nucleotide sequence ID" value="NZ_JAPCKI010000015.1"/>
</dbReference>
<organism evidence="4 5">
    <name type="scientific">Acidovorax benzenivorans</name>
    <dbReference type="NCBI Taxonomy" id="2987520"/>
    <lineage>
        <taxon>Bacteria</taxon>
        <taxon>Pseudomonadati</taxon>
        <taxon>Pseudomonadota</taxon>
        <taxon>Betaproteobacteria</taxon>
        <taxon>Burkholderiales</taxon>
        <taxon>Comamonadaceae</taxon>
        <taxon>Acidovorax</taxon>
    </lineage>
</organism>
<dbReference type="SUPFAM" id="SSF46955">
    <property type="entry name" value="Putative DNA-binding domain"/>
    <property type="match status" value="1"/>
</dbReference>
<evidence type="ECO:0000256" key="2">
    <source>
        <dbReference type="SAM" id="MobiDB-lite"/>
    </source>
</evidence>
<dbReference type="SMART" id="SM00422">
    <property type="entry name" value="HTH_MERR"/>
    <property type="match status" value="1"/>
</dbReference>
<dbReference type="PRINTS" id="PR00040">
    <property type="entry name" value="HTHMERR"/>
</dbReference>
<dbReference type="InterPro" id="IPR047057">
    <property type="entry name" value="MerR_fam"/>
</dbReference>
<sequence length="358" mass="39983">MLLKVGDLARRTGLTVRTLHHYDEIGLLKPSGRSDAGYRLYSQADVQRLHGIQTMRQMGLALSDIAELLAGEGVAPQRIIGQQIRALDQQITQATELRGRLTMLRDGLMAGAEPDMGNWLEALALMTTYGKYFSTTELKQIFTNWSLIEADWMVVKDLVRSAMDRQLQPDTPEMQALAYRWMALMLHWMGGDLDLLERWGHMFRTEPSAQGRNHAPPGDMIEYVETAIKLRLALLEKYLTRDDLRTLGHVPHTAWAALERDVQQLLARQVPTDHADAAAAALRWNALFDQLSRGDAQLRQKLLTASANEPLLQAGSPLSAPVRTYLQAALAQAMPTPAVAPLRSPRTAETITQSPKNH</sequence>
<keyword evidence="1" id="KW-0238">DNA-binding</keyword>
<dbReference type="PROSITE" id="PS00552">
    <property type="entry name" value="HTH_MERR_1"/>
    <property type="match status" value="1"/>
</dbReference>
<gene>
    <name evidence="4" type="ORF">OIN59_20080</name>
</gene>
<dbReference type="PROSITE" id="PS50937">
    <property type="entry name" value="HTH_MERR_2"/>
    <property type="match status" value="1"/>
</dbReference>
<dbReference type="PANTHER" id="PTHR30204">
    <property type="entry name" value="REDOX-CYCLING DRUG-SENSING TRANSCRIPTIONAL ACTIVATOR SOXR"/>
    <property type="match status" value="1"/>
</dbReference>
<keyword evidence="5" id="KW-1185">Reference proteome</keyword>
<dbReference type="InterPro" id="IPR000551">
    <property type="entry name" value="MerR-type_HTH_dom"/>
</dbReference>
<dbReference type="Pfam" id="PF13411">
    <property type="entry name" value="MerR_1"/>
    <property type="match status" value="1"/>
</dbReference>
<protein>
    <submittedName>
        <fullName evidence="4">MerR family transcriptional regulator</fullName>
    </submittedName>
</protein>
<feature type="domain" description="HTH merR-type" evidence="3">
    <location>
        <begin position="2"/>
        <end position="71"/>
    </location>
</feature>
<dbReference type="EMBL" id="JAPCKI010000015">
    <property type="protein sequence ID" value="MDD2179743.1"/>
    <property type="molecule type" value="Genomic_DNA"/>
</dbReference>
<dbReference type="InterPro" id="IPR009061">
    <property type="entry name" value="DNA-bd_dom_put_sf"/>
</dbReference>
<reference evidence="4" key="1">
    <citation type="submission" date="2022-10" db="EMBL/GenBank/DDBJ databases">
        <title>Description of microaerobic benzene degrading bacteria.</title>
        <authorList>
            <person name="Bedics A."/>
            <person name="Tancsics A."/>
            <person name="Banerjee S."/>
        </authorList>
    </citation>
    <scope>NUCLEOTIDE SEQUENCE</scope>
    <source>
        <strain evidence="4">D2M1</strain>
    </source>
</reference>
<accession>A0ABT5S1B9</accession>
<evidence type="ECO:0000256" key="1">
    <source>
        <dbReference type="ARBA" id="ARBA00023125"/>
    </source>
</evidence>
<dbReference type="Proteomes" id="UP001148932">
    <property type="component" value="Unassembled WGS sequence"/>
</dbReference>
<feature type="region of interest" description="Disordered" evidence="2">
    <location>
        <begin position="337"/>
        <end position="358"/>
    </location>
</feature>
<dbReference type="Gene3D" id="1.10.1660.10">
    <property type="match status" value="1"/>
</dbReference>
<evidence type="ECO:0000259" key="3">
    <source>
        <dbReference type="PROSITE" id="PS50937"/>
    </source>
</evidence>
<evidence type="ECO:0000313" key="4">
    <source>
        <dbReference type="EMBL" id="MDD2179743.1"/>
    </source>
</evidence>
<feature type="compositionally biased region" description="Polar residues" evidence="2">
    <location>
        <begin position="347"/>
        <end position="358"/>
    </location>
</feature>
<name>A0ABT5S1B9_9BURK</name>